<keyword evidence="6 8" id="KW-1015">Disulfide bond</keyword>
<dbReference type="InterPro" id="IPR036179">
    <property type="entry name" value="Ig-like_dom_sf"/>
</dbReference>
<gene>
    <name evidence="11" type="ORF">MAR_034151</name>
</gene>
<dbReference type="InterPro" id="IPR000742">
    <property type="entry name" value="EGF"/>
</dbReference>
<dbReference type="SMART" id="SM00181">
    <property type="entry name" value="EGF"/>
    <property type="match status" value="5"/>
</dbReference>
<feature type="domain" description="EGF-like" evidence="9">
    <location>
        <begin position="64"/>
        <end position="96"/>
    </location>
</feature>
<evidence type="ECO:0000256" key="1">
    <source>
        <dbReference type="ARBA" id="ARBA00004613"/>
    </source>
</evidence>
<evidence type="ECO:0000259" key="9">
    <source>
        <dbReference type="PROSITE" id="PS50026"/>
    </source>
</evidence>
<dbReference type="Pfam" id="PF14670">
    <property type="entry name" value="FXa_inhibition"/>
    <property type="match status" value="1"/>
</dbReference>
<feature type="disulfide bond" evidence="8">
    <location>
        <begin position="68"/>
        <end position="78"/>
    </location>
</feature>
<dbReference type="Pfam" id="PF07645">
    <property type="entry name" value="EGF_CA"/>
    <property type="match status" value="4"/>
</dbReference>
<feature type="non-terminal residue" evidence="11">
    <location>
        <position position="1631"/>
    </location>
</feature>
<dbReference type="InterPro" id="IPR007110">
    <property type="entry name" value="Ig-like_dom"/>
</dbReference>
<keyword evidence="5" id="KW-0677">Repeat</keyword>
<dbReference type="InterPro" id="IPR000152">
    <property type="entry name" value="EGF-type_Asp/Asn_hydroxyl_site"/>
</dbReference>
<protein>
    <submittedName>
        <fullName evidence="11">HMCN1-like protein</fullName>
    </submittedName>
</protein>
<dbReference type="PROSITE" id="PS00010">
    <property type="entry name" value="ASX_HYDROXYL"/>
    <property type="match status" value="3"/>
</dbReference>
<evidence type="ECO:0000313" key="11">
    <source>
        <dbReference type="EMBL" id="WAR31609.1"/>
    </source>
</evidence>
<dbReference type="InterPro" id="IPR001881">
    <property type="entry name" value="EGF-like_Ca-bd_dom"/>
</dbReference>
<dbReference type="PANTHER" id="PTHR47333">
    <property type="entry name" value="VON WILLEBRAND FACTOR C AND EGF DOMAIN-CONTAINING PROTEIN"/>
    <property type="match status" value="1"/>
</dbReference>
<dbReference type="SUPFAM" id="SSF48726">
    <property type="entry name" value="Immunoglobulin"/>
    <property type="match status" value="1"/>
</dbReference>
<name>A0ABY7GDN6_MYAAR</name>
<accession>A0ABY7GDN6</accession>
<evidence type="ECO:0000259" key="10">
    <source>
        <dbReference type="PROSITE" id="PS50835"/>
    </source>
</evidence>
<dbReference type="InterPro" id="IPR009030">
    <property type="entry name" value="Growth_fac_rcpt_cys_sf"/>
</dbReference>
<organism evidence="11 12">
    <name type="scientific">Mya arenaria</name>
    <name type="common">Soft-shell clam</name>
    <dbReference type="NCBI Taxonomy" id="6604"/>
    <lineage>
        <taxon>Eukaryota</taxon>
        <taxon>Metazoa</taxon>
        <taxon>Spiralia</taxon>
        <taxon>Lophotrochozoa</taxon>
        <taxon>Mollusca</taxon>
        <taxon>Bivalvia</taxon>
        <taxon>Autobranchia</taxon>
        <taxon>Heteroconchia</taxon>
        <taxon>Euheterodonta</taxon>
        <taxon>Imparidentia</taxon>
        <taxon>Neoheterodontei</taxon>
        <taxon>Myida</taxon>
        <taxon>Myoidea</taxon>
        <taxon>Myidae</taxon>
        <taxon>Mya</taxon>
    </lineage>
</organism>
<dbReference type="InterPro" id="IPR018097">
    <property type="entry name" value="EGF_Ca-bd_CS"/>
</dbReference>
<evidence type="ECO:0000256" key="8">
    <source>
        <dbReference type="PROSITE-ProRule" id="PRU00076"/>
    </source>
</evidence>
<dbReference type="EMBL" id="CP111028">
    <property type="protein sequence ID" value="WAR31609.1"/>
    <property type="molecule type" value="Genomic_DNA"/>
</dbReference>
<dbReference type="Proteomes" id="UP001164746">
    <property type="component" value="Chromosome 17"/>
</dbReference>
<dbReference type="InterPro" id="IPR013783">
    <property type="entry name" value="Ig-like_fold"/>
</dbReference>
<keyword evidence="7" id="KW-0325">Glycoprotein</keyword>
<dbReference type="Pfam" id="PF13927">
    <property type="entry name" value="Ig_3"/>
    <property type="match status" value="1"/>
</dbReference>
<keyword evidence="4" id="KW-0732">Signal</keyword>
<evidence type="ECO:0000256" key="6">
    <source>
        <dbReference type="ARBA" id="ARBA00023157"/>
    </source>
</evidence>
<dbReference type="PANTHER" id="PTHR47333:SF4">
    <property type="entry name" value="EGF-LIKE DOMAIN-CONTAINING PROTEIN"/>
    <property type="match status" value="1"/>
</dbReference>
<dbReference type="PROSITE" id="PS01186">
    <property type="entry name" value="EGF_2"/>
    <property type="match status" value="3"/>
</dbReference>
<dbReference type="PROSITE" id="PS50835">
    <property type="entry name" value="IG_LIKE"/>
    <property type="match status" value="1"/>
</dbReference>
<dbReference type="PROSITE" id="PS01187">
    <property type="entry name" value="EGF_CA"/>
    <property type="match status" value="3"/>
</dbReference>
<dbReference type="InterPro" id="IPR052080">
    <property type="entry name" value="vWF_C/EGF_Fibrillin"/>
</dbReference>
<dbReference type="CDD" id="cd00054">
    <property type="entry name" value="EGF_CA"/>
    <property type="match status" value="5"/>
</dbReference>
<keyword evidence="3 8" id="KW-0245">EGF-like domain</keyword>
<dbReference type="Gene3D" id="2.60.40.10">
    <property type="entry name" value="Immunoglobulins"/>
    <property type="match status" value="1"/>
</dbReference>
<evidence type="ECO:0000313" key="12">
    <source>
        <dbReference type="Proteomes" id="UP001164746"/>
    </source>
</evidence>
<reference evidence="11" key="1">
    <citation type="submission" date="2022-11" db="EMBL/GenBank/DDBJ databases">
        <title>Centuries of genome instability and evolution in soft-shell clam transmissible cancer (bioRxiv).</title>
        <authorList>
            <person name="Hart S.F.M."/>
            <person name="Yonemitsu M.A."/>
            <person name="Giersch R.M."/>
            <person name="Beal B.F."/>
            <person name="Arriagada G."/>
            <person name="Davis B.W."/>
            <person name="Ostrander E.A."/>
            <person name="Goff S.P."/>
            <person name="Metzger M.J."/>
        </authorList>
    </citation>
    <scope>NUCLEOTIDE SEQUENCE</scope>
    <source>
        <strain evidence="11">MELC-2E11</strain>
        <tissue evidence="11">Siphon/mantle</tissue>
    </source>
</reference>
<proteinExistence type="predicted"/>
<keyword evidence="2" id="KW-0964">Secreted</keyword>
<dbReference type="SUPFAM" id="SSF57184">
    <property type="entry name" value="Growth factor receptor domain"/>
    <property type="match status" value="2"/>
</dbReference>
<dbReference type="InterPro" id="IPR049883">
    <property type="entry name" value="NOTCH1_EGF-like"/>
</dbReference>
<comment type="subcellular location">
    <subcellularLocation>
        <location evidence="1">Secreted</location>
    </subcellularLocation>
</comment>
<evidence type="ECO:0000256" key="3">
    <source>
        <dbReference type="ARBA" id="ARBA00022536"/>
    </source>
</evidence>
<evidence type="ECO:0000256" key="4">
    <source>
        <dbReference type="ARBA" id="ARBA00022729"/>
    </source>
</evidence>
<evidence type="ECO:0000256" key="2">
    <source>
        <dbReference type="ARBA" id="ARBA00022525"/>
    </source>
</evidence>
<keyword evidence="12" id="KW-1185">Reference proteome</keyword>
<comment type="caution">
    <text evidence="8">Lacks conserved residue(s) required for the propagation of feature annotation.</text>
</comment>
<feature type="domain" description="Ig-like" evidence="10">
    <location>
        <begin position="1569"/>
        <end position="1631"/>
    </location>
</feature>
<evidence type="ECO:0000256" key="7">
    <source>
        <dbReference type="ARBA" id="ARBA00023180"/>
    </source>
</evidence>
<dbReference type="SMART" id="SM00179">
    <property type="entry name" value="EGF_CA"/>
    <property type="match status" value="5"/>
</dbReference>
<evidence type="ECO:0000256" key="5">
    <source>
        <dbReference type="ARBA" id="ARBA00022737"/>
    </source>
</evidence>
<sequence length="1631" mass="180858">MGSFHCACDHGYALQADKTSCFDVDECQTSNGGCEQDCENYHGSFKCSCRSGYNQQQVGKYCIDIDECVSDARCSQTCINTNGSFHCACDPGYVLQADNNKLKINVTDLDECLLSNGGCEQECENTPGSFRCSCRSGFKLHQDGKYCIDVNECDEGVSGCSDVCHNTVGSYTCLCNEGFELAANGHSCNNIDECGGFLNGGCEDKCLNTIGSFHCACSGNSTLLSDGFSCSGANEQSPGFFSRHGLVSKLLPKGCYTIPLSSCGSSSTLNISLSSTAKWYRLLANRNIVYTFGITFVEVNALALPISISGIEVHFDEEEFKIISGSMNYQIKDGITIGNERTSDCWRFDITPRDIVEIIKSLSFTRTFFENLQKKLPDWLQFSQSGTEIIGINNLKACLLTGSEINRGPCKGAPLVDNRHYTLFTLKTELSINLYGQNITCSPPLENREFCFIIDNCQDYGNTFFFILPESSRDILSQLSFTKKLQTDYGITLSPIGVGMSLQRDILVDWKTSTTEKGFDLQFWNGEGLFRYPIQNAGNVWVAGEASLRKSIIHLEGKAFAYVAVPSLKNILRSIFFGEWHIGVHFTATSSFAFQFKVFGKTVDLDLKFAVGSIDAYGSVGGMIERSWCGPHANPSGFFATAIVNLNPFQNIPILSFIKLKINTRLYASLFTDPTRDISQSDNVHLFKDIIDFKEVVSSFLNVTVKTAFRYTSLLTNESLFLLEEISSAGDHFYNLMHEFEHKLEGKVDVSFVMATEDNTRIAKLNFTDLFYTEINTIESNFNLVVGNSLHKFVNLYKHSDGFGLRFEGEIIIAGLRLFGLEIEMFYSTNHLQTCDNFVQSPILRNEKAVRFLGLFTIRGRSPIPFLKVENGYGLQLALSTDYPGRYEAIFEAKASILGLAEVKSEIIISNYGMQFYLEGKIWQAFKAQLDVSYTGDLDLTKNAIHTGISFSVKGRFVADANGDGDFSDSYLSALTRFTSYIADEADKRISSVQNAFSSAQNALSAAEDWIEEKKRVLRSANIYFDNAIRAMDNAKQKLEDAKIPLRHAMDKLNEAQRKVDRLCTIKHCSRVCVPGLSCRICHKKVWFVNIPYPCCHFTSCMFSLPNPFCAAANLACYALRGIAYGALEIAKFAVRIPMAALDVAKVAVSSAQFVVDKSSAVLLIAEGALTIAQVGLEAAKSVMEAANLALEAVKAVVRLGINALNFIIKYGIGSLIDVRNCGFELDIVTRSAPVFDVHCEVNAFNSGFKPVQIRINFNNIVQSIWNSAKATIEAILESIGNILGRKRREMEHQAIYGLHRIIRSAKELDLNGTEFEAFANQSIDTIFRTSGFQNTTSDSDYDVRKEIYAEKCDKFTNAHTFFEEAIDILFGMVNETATTLSNASTLETTLSDFNLDDISSNISVESMGIDPDIALNEFNISISDLHESIESTKANFSTDPLLSNIDAFANEAGSFLHNQTESTNKILIVNQWINAMNNLSSQYYDVDVCVSFLDCSHYAITLMYELYMAENITNQDESLASLSEFEDIFLLLTGNGSHTINDVHILTSDILDELEIIKTLNMFCSEAPGIIDFYPNISAVQGEKIILICNASGEPTPTFAWYKDDEIIDGESEMVLEIANSSIYDAGLYH</sequence>
<dbReference type="PROSITE" id="PS50026">
    <property type="entry name" value="EGF_3"/>
    <property type="match status" value="1"/>
</dbReference>
<dbReference type="Gene3D" id="2.10.25.10">
    <property type="entry name" value="Laminin"/>
    <property type="match status" value="6"/>
</dbReference>